<dbReference type="Pfam" id="PF05002">
    <property type="entry name" value="SGS"/>
    <property type="match status" value="1"/>
</dbReference>
<name>A0ABR0X8T7_REHGL</name>
<dbReference type="PANTHER" id="PTHR45862">
    <property type="entry name" value="PROTEIN SGT1 HOMOLOG"/>
    <property type="match status" value="1"/>
</dbReference>
<keyword evidence="5" id="KW-1185">Reference proteome</keyword>
<dbReference type="Pfam" id="PF14559">
    <property type="entry name" value="TPR_19"/>
    <property type="match status" value="1"/>
</dbReference>
<dbReference type="CDD" id="cd06466">
    <property type="entry name" value="p23_CS_SGT1_like"/>
    <property type="match status" value="1"/>
</dbReference>
<feature type="domain" description="CS" evidence="3">
    <location>
        <begin position="183"/>
        <end position="272"/>
    </location>
</feature>
<comment type="caution">
    <text evidence="4">The sequence shown here is derived from an EMBL/GenBank/DDBJ whole genome shotgun (WGS) entry which is preliminary data.</text>
</comment>
<dbReference type="InterPro" id="IPR008978">
    <property type="entry name" value="HSP20-like_chaperone"/>
</dbReference>
<dbReference type="PROSITE" id="PS51203">
    <property type="entry name" value="CS"/>
    <property type="match status" value="1"/>
</dbReference>
<dbReference type="PROSITE" id="PS51048">
    <property type="entry name" value="SGS"/>
    <property type="match status" value="1"/>
</dbReference>
<evidence type="ECO:0000256" key="1">
    <source>
        <dbReference type="ARBA" id="ARBA00008509"/>
    </source>
</evidence>
<reference evidence="4 5" key="1">
    <citation type="journal article" date="2021" name="Comput. Struct. Biotechnol. J.">
        <title>De novo genome assembly of the potent medicinal plant Rehmannia glutinosa using nanopore technology.</title>
        <authorList>
            <person name="Ma L."/>
            <person name="Dong C."/>
            <person name="Song C."/>
            <person name="Wang X."/>
            <person name="Zheng X."/>
            <person name="Niu Y."/>
            <person name="Chen S."/>
            <person name="Feng W."/>
        </authorList>
    </citation>
    <scope>NUCLEOTIDE SEQUENCE [LARGE SCALE GENOMIC DNA]</scope>
    <source>
        <strain evidence="4">DH-2019</strain>
    </source>
</reference>
<evidence type="ECO:0000313" key="4">
    <source>
        <dbReference type="EMBL" id="KAK6155636.1"/>
    </source>
</evidence>
<dbReference type="EMBL" id="JABTTQ020000005">
    <property type="protein sequence ID" value="KAK6155636.1"/>
    <property type="molecule type" value="Genomic_DNA"/>
</dbReference>
<dbReference type="SMART" id="SM00028">
    <property type="entry name" value="TPR"/>
    <property type="match status" value="3"/>
</dbReference>
<evidence type="ECO:0000259" key="2">
    <source>
        <dbReference type="PROSITE" id="PS51048"/>
    </source>
</evidence>
<evidence type="ECO:0000313" key="5">
    <source>
        <dbReference type="Proteomes" id="UP001318860"/>
    </source>
</evidence>
<dbReference type="InterPro" id="IPR007052">
    <property type="entry name" value="CS_dom"/>
</dbReference>
<feature type="domain" description="SGS" evidence="2">
    <location>
        <begin position="293"/>
        <end position="397"/>
    </location>
</feature>
<dbReference type="Proteomes" id="UP001318860">
    <property type="component" value="Unassembled WGS sequence"/>
</dbReference>
<dbReference type="Pfam" id="PF04969">
    <property type="entry name" value="CS"/>
    <property type="match status" value="1"/>
</dbReference>
<protein>
    <submittedName>
        <fullName evidence="4">Uncharacterized protein</fullName>
    </submittedName>
</protein>
<sequence>MASSDLERKAKEAFIDDHFELAVDLYTQAIALSPTNAELFADRAPANIKLRNFTDAVADANKAIELDPAMAKAYLRKGVACVKLEEYETAKTALETGAALAPGDSRFSNLIKECDERIAEEAAERPKQLVDKAPTDVVTPNNLPSVGLTGQGTMGSVKLRQHLNHLDDLMCWSLSSPFQLFLVMHCRHEFYQKPEEVVVTIFAKGIPANSVVVDFGEQILSVTIELPGEEAYHFQPRLFGKIIPAKCRYDVMSTKIEIRLAKADAIHWTSLEFSKDVAVVQKAIVSSGNQKPAYPSSKPKRVDWDKLEAQVKKEEKEEKLDGDAALNKFFSDIYRDADEDTRRAMSKSFVVNHIFLSGPNEKVESNGTVLSTNWKEVGHKKVEGSPPDGMEVKKWEY</sequence>
<dbReference type="SUPFAM" id="SSF48452">
    <property type="entry name" value="TPR-like"/>
    <property type="match status" value="1"/>
</dbReference>
<gene>
    <name evidence="4" type="ORF">DH2020_009884</name>
</gene>
<proteinExistence type="inferred from homology"/>
<dbReference type="SUPFAM" id="SSF49764">
    <property type="entry name" value="HSP20-like chaperones"/>
    <property type="match status" value="1"/>
</dbReference>
<evidence type="ECO:0000259" key="3">
    <source>
        <dbReference type="PROSITE" id="PS51203"/>
    </source>
</evidence>
<dbReference type="Gene3D" id="1.25.40.10">
    <property type="entry name" value="Tetratricopeptide repeat domain"/>
    <property type="match status" value="1"/>
</dbReference>
<comment type="similarity">
    <text evidence="1">Belongs to the SGT1 family.</text>
</comment>
<dbReference type="InterPro" id="IPR044563">
    <property type="entry name" value="Sgt1-like"/>
</dbReference>
<dbReference type="InterPro" id="IPR011990">
    <property type="entry name" value="TPR-like_helical_dom_sf"/>
</dbReference>
<dbReference type="InterPro" id="IPR019734">
    <property type="entry name" value="TPR_rpt"/>
</dbReference>
<dbReference type="Gene3D" id="2.60.40.790">
    <property type="match status" value="1"/>
</dbReference>
<organism evidence="4 5">
    <name type="scientific">Rehmannia glutinosa</name>
    <name type="common">Chinese foxglove</name>
    <dbReference type="NCBI Taxonomy" id="99300"/>
    <lineage>
        <taxon>Eukaryota</taxon>
        <taxon>Viridiplantae</taxon>
        <taxon>Streptophyta</taxon>
        <taxon>Embryophyta</taxon>
        <taxon>Tracheophyta</taxon>
        <taxon>Spermatophyta</taxon>
        <taxon>Magnoliopsida</taxon>
        <taxon>eudicotyledons</taxon>
        <taxon>Gunneridae</taxon>
        <taxon>Pentapetalae</taxon>
        <taxon>asterids</taxon>
        <taxon>lamiids</taxon>
        <taxon>Lamiales</taxon>
        <taxon>Orobanchaceae</taxon>
        <taxon>Rehmannieae</taxon>
        <taxon>Rehmannia</taxon>
    </lineage>
</organism>
<dbReference type="InterPro" id="IPR007699">
    <property type="entry name" value="SGS_dom"/>
</dbReference>
<accession>A0ABR0X8T7</accession>